<dbReference type="GO" id="GO:0016787">
    <property type="term" value="F:hydrolase activity"/>
    <property type="evidence" value="ECO:0007669"/>
    <property type="project" value="UniProtKB-KW"/>
</dbReference>
<dbReference type="InterPro" id="IPR036380">
    <property type="entry name" value="Isochorismatase-like_sf"/>
</dbReference>
<dbReference type="Proteomes" id="UP000596739">
    <property type="component" value="Unassembled WGS sequence"/>
</dbReference>
<proteinExistence type="predicted"/>
<dbReference type="Gene3D" id="3.40.50.850">
    <property type="entry name" value="Isochorismatase-like"/>
    <property type="match status" value="1"/>
</dbReference>
<comment type="caution">
    <text evidence="2">The sequence shown here is derived from an EMBL/GenBank/DDBJ whole genome shotgun (WGS) entry which is preliminary data.</text>
</comment>
<sequence>MRKLLVVVDYQKDFVDGALGFEKAVELENCIYDKVNKYLAEGEKVLFTYDTHHENYLETREGKNLPVIHCIEGTEGHDLYGSLKEFKNVKNTYHYNKGSFGISPAGMIKIAKEIGDEIDAIEIIGVVTNMCVVSNVVTLQSQYTNADISVDGALCASFDEVLHDKALDVIESLQVKVIR</sequence>
<feature type="domain" description="Isochorismatase-like" evidence="1">
    <location>
        <begin position="4"/>
        <end position="178"/>
    </location>
</feature>
<dbReference type="RefSeq" id="WP_200265798.1">
    <property type="nucleotide sequence ID" value="NZ_JAENHN010000006.1"/>
</dbReference>
<accession>A0ABS1EIQ9</accession>
<dbReference type="CDD" id="cd00431">
    <property type="entry name" value="cysteine_hydrolases"/>
    <property type="match status" value="1"/>
</dbReference>
<dbReference type="SUPFAM" id="SSF52499">
    <property type="entry name" value="Isochorismatase-like hydrolases"/>
    <property type="match status" value="1"/>
</dbReference>
<name>A0ABS1EIQ9_9CLOT</name>
<organism evidence="2 3">
    <name type="scientific">Clostridium yunnanense</name>
    <dbReference type="NCBI Taxonomy" id="2800325"/>
    <lineage>
        <taxon>Bacteria</taxon>
        <taxon>Bacillati</taxon>
        <taxon>Bacillota</taxon>
        <taxon>Clostridia</taxon>
        <taxon>Eubacteriales</taxon>
        <taxon>Clostridiaceae</taxon>
        <taxon>Clostridium</taxon>
    </lineage>
</organism>
<protein>
    <submittedName>
        <fullName evidence="2">Cysteine hydrolase</fullName>
    </submittedName>
</protein>
<gene>
    <name evidence="2" type="ORF">JHL18_01130</name>
</gene>
<dbReference type="Pfam" id="PF00857">
    <property type="entry name" value="Isochorismatase"/>
    <property type="match status" value="1"/>
</dbReference>
<dbReference type="EMBL" id="JAENHN010000006">
    <property type="protein sequence ID" value="MBK1809249.1"/>
    <property type="molecule type" value="Genomic_DNA"/>
</dbReference>
<dbReference type="InterPro" id="IPR000868">
    <property type="entry name" value="Isochorismatase-like_dom"/>
</dbReference>
<evidence type="ECO:0000259" key="1">
    <source>
        <dbReference type="Pfam" id="PF00857"/>
    </source>
</evidence>
<keyword evidence="2" id="KW-0378">Hydrolase</keyword>
<reference evidence="3" key="1">
    <citation type="submission" date="2021-01" db="EMBL/GenBank/DDBJ databases">
        <title>Genome public.</title>
        <authorList>
            <person name="Liu C."/>
            <person name="Sun Q."/>
        </authorList>
    </citation>
    <scope>NUCLEOTIDE SEQUENCE [LARGE SCALE GENOMIC DNA]</scope>
    <source>
        <strain evidence="3">YIM B02505</strain>
    </source>
</reference>
<keyword evidence="3" id="KW-1185">Reference proteome</keyword>
<evidence type="ECO:0000313" key="3">
    <source>
        <dbReference type="Proteomes" id="UP000596739"/>
    </source>
</evidence>
<evidence type="ECO:0000313" key="2">
    <source>
        <dbReference type="EMBL" id="MBK1809249.1"/>
    </source>
</evidence>